<sequence>MRLLKKAGLSSKTNGKTHGLTSTFPIVKKISLLLFIFMLVVAFLPSAVLANDDPAEKESKSSTDKGEYETKDEVIYGNMRANGQLEEMYVVNTFQVTKPGKIIDYGAYSSVRNLTNLLDIDKNGNKIQFQAEEEKEFYYQGNMPNKPLPWDISITYILDGKEIHAEELAGKSGALEIQISTSRNEDVDPEFFNNYLLQIAVTLDPTKFDNIQAPEGTKANAGENKQVNFTVMPEQEEDFIISTDVSEFEMDPIEINAAPYSMSIESPDTSGVTGEMQELAHAIRDIHAGVGDLKTGVSELNKGAQGIRDGSTDYKNGINELNQSSDELVSGSASIKEALHTMNQTVQQSTSNIDLSAIQALPAHLREIANGLEESTKATDNLKQNYHQAKGQLDKAMHAIPSDGITEAQINELKNSNADQEVIDQLINTYRAANVAKETYNQVTSAFDGVTVALEQSSSATTEMAKNLKQMATEMEQTLKSMNQLDMMEQIQEGVATFNDEYETFHNGLVDYTNGVEELATSYQDLDTGIQELAKGTRSTSNGIGDLYAGTKELREATSNLPGQIEQETEEMMEEYDNSDYKPSSFISDKNEQVEVVQFVLQTESIEIPEQEAPEQTEEEKGIWERFLDLFR</sequence>
<dbReference type="AlphaFoldDB" id="A0A1M5WQ30"/>
<dbReference type="Gene3D" id="1.10.287.950">
    <property type="entry name" value="Methyl-accepting chemotaxis protein"/>
    <property type="match status" value="2"/>
</dbReference>
<protein>
    <recommendedName>
        <fullName evidence="3">X-X-X-Leu-X-X-Gly heptad repeat-containing protein</fullName>
    </recommendedName>
</protein>
<dbReference type="SUPFAM" id="SSF58104">
    <property type="entry name" value="Methyl-accepting chemotaxis protein (MCP) signaling domain"/>
    <property type="match status" value="1"/>
</dbReference>
<organism evidence="1 2">
    <name type="scientific">Virgibacillus chiguensis</name>
    <dbReference type="NCBI Taxonomy" id="411959"/>
    <lineage>
        <taxon>Bacteria</taxon>
        <taxon>Bacillati</taxon>
        <taxon>Bacillota</taxon>
        <taxon>Bacilli</taxon>
        <taxon>Bacillales</taxon>
        <taxon>Bacillaceae</taxon>
        <taxon>Virgibacillus</taxon>
    </lineage>
</organism>
<dbReference type="Proteomes" id="UP000184079">
    <property type="component" value="Unassembled WGS sequence"/>
</dbReference>
<reference evidence="2" key="1">
    <citation type="submission" date="2016-11" db="EMBL/GenBank/DDBJ databases">
        <authorList>
            <person name="Varghese N."/>
            <person name="Submissions S."/>
        </authorList>
    </citation>
    <scope>NUCLEOTIDE SEQUENCE [LARGE SCALE GENOMIC DNA]</scope>
    <source>
        <strain evidence="2">CGMCC 1.6496</strain>
    </source>
</reference>
<gene>
    <name evidence="1" type="ORF">SAMN05421807_11814</name>
</gene>
<proteinExistence type="predicted"/>
<evidence type="ECO:0000313" key="2">
    <source>
        <dbReference type="Proteomes" id="UP000184079"/>
    </source>
</evidence>
<evidence type="ECO:0000313" key="1">
    <source>
        <dbReference type="EMBL" id="SHH89715.1"/>
    </source>
</evidence>
<dbReference type="RefSeq" id="WP_244527755.1">
    <property type="nucleotide sequence ID" value="NZ_FQXD01000018.1"/>
</dbReference>
<evidence type="ECO:0008006" key="3">
    <source>
        <dbReference type="Google" id="ProtNLM"/>
    </source>
</evidence>
<keyword evidence="2" id="KW-1185">Reference proteome</keyword>
<accession>A0A1M5WQ30</accession>
<dbReference type="EMBL" id="FQXD01000018">
    <property type="protein sequence ID" value="SHH89715.1"/>
    <property type="molecule type" value="Genomic_DNA"/>
</dbReference>
<name>A0A1M5WQ30_9BACI</name>